<accession>A0ABQ4XXC4</accession>
<evidence type="ECO:0000313" key="3">
    <source>
        <dbReference type="Proteomes" id="UP001151760"/>
    </source>
</evidence>
<dbReference type="EMBL" id="BQNB010009881">
    <property type="protein sequence ID" value="GJS69710.1"/>
    <property type="molecule type" value="Genomic_DNA"/>
</dbReference>
<dbReference type="Gene3D" id="3.40.395.10">
    <property type="entry name" value="Adenoviral Proteinase, Chain A"/>
    <property type="match status" value="1"/>
</dbReference>
<feature type="compositionally biased region" description="Polar residues" evidence="1">
    <location>
        <begin position="121"/>
        <end position="133"/>
    </location>
</feature>
<sequence length="464" mass="53130">MPQGDLVYDAKVNFSDDSTHSTNHSIEVELERRSSWLVRNPSPNQPFIFDIDGRSLEFGREDFCLITGFRFGKLVKNDVEFNQLDDDDAIRVCLLLALDYVFMGQELRHGHPSTPVLRSATRGSSNSKSVHTRVQTEVRHEVHVLTEVRRFVDKEEVRTQVVDEEDVQKRAILAKTVKEQEQMIAELQQQTIISHNVPVGVLDQPSMEGSSHGCNDDQVDKNCNDVPNNFLVDGPEYQSVEGVSQCTSVDHVDKIFNDEYDSIAVDGLISLKSQDVDHIFKKSFVMDDPEFKAKDNEEGSYSDSFLSIQQVKELINDFFTRHLLDWILFRCLRIDEMWNQPSLDTLKECKTDVSHTKRGWLSDDYPLYYADGVKYGVPWFAKSVKKVYFPVNESDSNWALGELDITSSVITFYDSLGGPPGGVKTCHFWIEVRQILEFQFPLYLDSAEVFEKKKIDKASYSISF</sequence>
<reference evidence="2" key="2">
    <citation type="submission" date="2022-01" db="EMBL/GenBank/DDBJ databases">
        <authorList>
            <person name="Yamashiro T."/>
            <person name="Shiraishi A."/>
            <person name="Satake H."/>
            <person name="Nakayama K."/>
        </authorList>
    </citation>
    <scope>NUCLEOTIDE SEQUENCE</scope>
</reference>
<name>A0ABQ4XXC4_9ASTR</name>
<gene>
    <name evidence="2" type="ORF">Tco_0702551</name>
</gene>
<keyword evidence="3" id="KW-1185">Reference proteome</keyword>
<protein>
    <submittedName>
        <fullName evidence="2">Phospholipase-like protein</fullName>
    </submittedName>
</protein>
<feature type="region of interest" description="Disordered" evidence="1">
    <location>
        <begin position="113"/>
        <end position="133"/>
    </location>
</feature>
<evidence type="ECO:0000313" key="2">
    <source>
        <dbReference type="EMBL" id="GJS69710.1"/>
    </source>
</evidence>
<organism evidence="2 3">
    <name type="scientific">Tanacetum coccineum</name>
    <dbReference type="NCBI Taxonomy" id="301880"/>
    <lineage>
        <taxon>Eukaryota</taxon>
        <taxon>Viridiplantae</taxon>
        <taxon>Streptophyta</taxon>
        <taxon>Embryophyta</taxon>
        <taxon>Tracheophyta</taxon>
        <taxon>Spermatophyta</taxon>
        <taxon>Magnoliopsida</taxon>
        <taxon>eudicotyledons</taxon>
        <taxon>Gunneridae</taxon>
        <taxon>Pentapetalae</taxon>
        <taxon>asterids</taxon>
        <taxon>campanulids</taxon>
        <taxon>Asterales</taxon>
        <taxon>Asteraceae</taxon>
        <taxon>Asteroideae</taxon>
        <taxon>Anthemideae</taxon>
        <taxon>Anthemidinae</taxon>
        <taxon>Tanacetum</taxon>
    </lineage>
</organism>
<evidence type="ECO:0000256" key="1">
    <source>
        <dbReference type="SAM" id="MobiDB-lite"/>
    </source>
</evidence>
<dbReference type="InterPro" id="IPR038765">
    <property type="entry name" value="Papain-like_cys_pep_sf"/>
</dbReference>
<comment type="caution">
    <text evidence="2">The sequence shown here is derived from an EMBL/GenBank/DDBJ whole genome shotgun (WGS) entry which is preliminary data.</text>
</comment>
<reference evidence="2" key="1">
    <citation type="journal article" date="2022" name="Int. J. Mol. Sci.">
        <title>Draft Genome of Tanacetum Coccineum: Genomic Comparison of Closely Related Tanacetum-Family Plants.</title>
        <authorList>
            <person name="Yamashiro T."/>
            <person name="Shiraishi A."/>
            <person name="Nakayama K."/>
            <person name="Satake H."/>
        </authorList>
    </citation>
    <scope>NUCLEOTIDE SEQUENCE</scope>
</reference>
<proteinExistence type="predicted"/>
<dbReference type="Proteomes" id="UP001151760">
    <property type="component" value="Unassembled WGS sequence"/>
</dbReference>
<dbReference type="SUPFAM" id="SSF54001">
    <property type="entry name" value="Cysteine proteinases"/>
    <property type="match status" value="1"/>
</dbReference>